<dbReference type="PROSITE" id="PS51330">
    <property type="entry name" value="DHFR_2"/>
    <property type="match status" value="1"/>
</dbReference>
<reference evidence="11 12" key="1">
    <citation type="journal article" date="2012" name="J. Bacteriol.">
        <title>Genome Sequence of the Protease-Producing Bacterium Rheinheimera nanhaiensis E407-8T, Isolated from Deep-Sea Sediment of the South China Sea.</title>
        <authorList>
            <person name="Zhang X.-Y."/>
            <person name="Zhang Y.-J."/>
            <person name="Qin Q.-L."/>
            <person name="Xie B.-B."/>
            <person name="Chen X.-L."/>
            <person name="Zhou B.-C."/>
            <person name="Zhang Y.-Z."/>
        </authorList>
    </citation>
    <scope>NUCLEOTIDE SEQUENCE [LARGE SCALE GENOMIC DNA]</scope>
    <source>
        <strain evidence="11 12">E407-8</strain>
    </source>
</reference>
<protein>
    <recommendedName>
        <fullName evidence="3 8">Dihydrofolate reductase</fullName>
        <ecNumber evidence="3 8">1.5.1.3</ecNumber>
    </recommendedName>
</protein>
<evidence type="ECO:0000256" key="8">
    <source>
        <dbReference type="PIRNR" id="PIRNR000194"/>
    </source>
</evidence>
<dbReference type="PROSITE" id="PS00075">
    <property type="entry name" value="DHFR_1"/>
    <property type="match status" value="1"/>
</dbReference>
<keyword evidence="5 8" id="KW-0521">NADP</keyword>
<dbReference type="FunFam" id="3.40.430.10:FF:000001">
    <property type="entry name" value="Dihydrofolate reductase"/>
    <property type="match status" value="1"/>
</dbReference>
<dbReference type="EMBL" id="BAFK01000008">
    <property type="protein sequence ID" value="GAB58870.1"/>
    <property type="molecule type" value="Genomic_DNA"/>
</dbReference>
<dbReference type="GO" id="GO:0046655">
    <property type="term" value="P:folic acid metabolic process"/>
    <property type="evidence" value="ECO:0007669"/>
    <property type="project" value="TreeGrafter"/>
</dbReference>
<dbReference type="EC" id="1.5.1.3" evidence="3 8"/>
<accession>I1DXU2</accession>
<dbReference type="GO" id="GO:0046452">
    <property type="term" value="P:dihydrofolate metabolic process"/>
    <property type="evidence" value="ECO:0007669"/>
    <property type="project" value="TreeGrafter"/>
</dbReference>
<organism evidence="11 12">
    <name type="scientific">Rheinheimera nanhaiensis E407-8</name>
    <dbReference type="NCBI Taxonomy" id="562729"/>
    <lineage>
        <taxon>Bacteria</taxon>
        <taxon>Pseudomonadati</taxon>
        <taxon>Pseudomonadota</taxon>
        <taxon>Gammaproteobacteria</taxon>
        <taxon>Chromatiales</taxon>
        <taxon>Chromatiaceae</taxon>
        <taxon>Rheinheimera</taxon>
    </lineage>
</organism>
<comment type="catalytic activity">
    <reaction evidence="8">
        <text>(6S)-5,6,7,8-tetrahydrofolate + NADP(+) = 7,8-dihydrofolate + NADPH + H(+)</text>
        <dbReference type="Rhea" id="RHEA:15009"/>
        <dbReference type="ChEBI" id="CHEBI:15378"/>
        <dbReference type="ChEBI" id="CHEBI:57451"/>
        <dbReference type="ChEBI" id="CHEBI:57453"/>
        <dbReference type="ChEBI" id="CHEBI:57783"/>
        <dbReference type="ChEBI" id="CHEBI:58349"/>
        <dbReference type="EC" id="1.5.1.3"/>
    </reaction>
</comment>
<evidence type="ECO:0000256" key="3">
    <source>
        <dbReference type="ARBA" id="ARBA00012856"/>
    </source>
</evidence>
<dbReference type="PANTHER" id="PTHR48069">
    <property type="entry name" value="DIHYDROFOLATE REDUCTASE"/>
    <property type="match status" value="1"/>
</dbReference>
<evidence type="ECO:0000256" key="6">
    <source>
        <dbReference type="ARBA" id="ARBA00023002"/>
    </source>
</evidence>
<evidence type="ECO:0000256" key="5">
    <source>
        <dbReference type="ARBA" id="ARBA00022857"/>
    </source>
</evidence>
<dbReference type="NCBIfam" id="NF008037">
    <property type="entry name" value="PRK10769.1"/>
    <property type="match status" value="1"/>
</dbReference>
<name>I1DXU2_9GAMM</name>
<dbReference type="OrthoDB" id="9804315at2"/>
<gene>
    <name evidence="11" type="primary">folA</name>
    <name evidence="11" type="ORF">RNAN_1858</name>
</gene>
<dbReference type="GO" id="GO:0046654">
    <property type="term" value="P:tetrahydrofolate biosynthetic process"/>
    <property type="evidence" value="ECO:0007669"/>
    <property type="project" value="UniProtKB-UniPathway"/>
</dbReference>
<evidence type="ECO:0000259" key="10">
    <source>
        <dbReference type="PROSITE" id="PS51330"/>
    </source>
</evidence>
<dbReference type="InterPro" id="IPR017925">
    <property type="entry name" value="DHFR_CS"/>
</dbReference>
<evidence type="ECO:0000256" key="2">
    <source>
        <dbReference type="ARBA" id="ARBA00009539"/>
    </source>
</evidence>
<keyword evidence="12" id="KW-1185">Reference proteome</keyword>
<evidence type="ECO:0000313" key="12">
    <source>
        <dbReference type="Proteomes" id="UP000004374"/>
    </source>
</evidence>
<dbReference type="SUPFAM" id="SSF53597">
    <property type="entry name" value="Dihydrofolate reductase-like"/>
    <property type="match status" value="1"/>
</dbReference>
<sequence length="163" mass="18333">MIISLVAAMAANRVIGKDNQMPWHLPADLKHFKAVTLGKPVVMGRKTFDSIGRVLPGRRNLVISRTPPIDSRGAEWVTSLAQALELLQGHDEVMIIGGGEIYRQALPLAQRLYLTDIELTTEGDAFFPDYHAVADWQLVQQSEHPADAQNPYHCYFRTWQRQG</sequence>
<evidence type="ECO:0000256" key="9">
    <source>
        <dbReference type="RuleBase" id="RU004474"/>
    </source>
</evidence>
<dbReference type="InterPro" id="IPR024072">
    <property type="entry name" value="DHFR-like_dom_sf"/>
</dbReference>
<dbReference type="GO" id="GO:0004146">
    <property type="term" value="F:dihydrofolate reductase activity"/>
    <property type="evidence" value="ECO:0007669"/>
    <property type="project" value="UniProtKB-EC"/>
</dbReference>
<dbReference type="STRING" id="562729.RNAN_1858"/>
<dbReference type="Proteomes" id="UP000004374">
    <property type="component" value="Unassembled WGS sequence"/>
</dbReference>
<evidence type="ECO:0000256" key="7">
    <source>
        <dbReference type="ARBA" id="ARBA00025067"/>
    </source>
</evidence>
<dbReference type="PANTHER" id="PTHR48069:SF3">
    <property type="entry name" value="DIHYDROFOLATE REDUCTASE"/>
    <property type="match status" value="1"/>
</dbReference>
<dbReference type="CDD" id="cd00209">
    <property type="entry name" value="DHFR"/>
    <property type="match status" value="1"/>
</dbReference>
<comment type="similarity">
    <text evidence="2 8 9">Belongs to the dihydrofolate reductase family.</text>
</comment>
<comment type="pathway">
    <text evidence="1 8">Cofactor biosynthesis; tetrahydrofolate biosynthesis; 5,6,7,8-tetrahydrofolate from 7,8-dihydrofolate: step 1/1.</text>
</comment>
<keyword evidence="6 8" id="KW-0560">Oxidoreductase</keyword>
<keyword evidence="4 8" id="KW-0554">One-carbon metabolism</keyword>
<evidence type="ECO:0000256" key="4">
    <source>
        <dbReference type="ARBA" id="ARBA00022563"/>
    </source>
</evidence>
<feature type="domain" description="DHFR" evidence="10">
    <location>
        <begin position="2"/>
        <end position="161"/>
    </location>
</feature>
<comment type="caution">
    <text evidence="11">The sequence shown here is derived from an EMBL/GenBank/DDBJ whole genome shotgun (WGS) entry which is preliminary data.</text>
</comment>
<evidence type="ECO:0000256" key="1">
    <source>
        <dbReference type="ARBA" id="ARBA00004903"/>
    </source>
</evidence>
<dbReference type="GO" id="GO:0005829">
    <property type="term" value="C:cytosol"/>
    <property type="evidence" value="ECO:0007669"/>
    <property type="project" value="TreeGrafter"/>
</dbReference>
<dbReference type="InterPro" id="IPR001796">
    <property type="entry name" value="DHFR_dom"/>
</dbReference>
<dbReference type="AlphaFoldDB" id="I1DXU2"/>
<dbReference type="GO" id="GO:0070401">
    <property type="term" value="F:NADP+ binding"/>
    <property type="evidence" value="ECO:0007669"/>
    <property type="project" value="UniProtKB-ARBA"/>
</dbReference>
<dbReference type="PIRSF" id="PIRSF000194">
    <property type="entry name" value="DHFR"/>
    <property type="match status" value="1"/>
</dbReference>
<dbReference type="Gene3D" id="3.40.430.10">
    <property type="entry name" value="Dihydrofolate Reductase, subunit A"/>
    <property type="match status" value="1"/>
</dbReference>
<proteinExistence type="inferred from homology"/>
<dbReference type="GO" id="GO:0006730">
    <property type="term" value="P:one-carbon metabolic process"/>
    <property type="evidence" value="ECO:0007669"/>
    <property type="project" value="UniProtKB-KW"/>
</dbReference>
<dbReference type="PRINTS" id="PR00070">
    <property type="entry name" value="DHFR"/>
</dbReference>
<dbReference type="InterPro" id="IPR012259">
    <property type="entry name" value="DHFR"/>
</dbReference>
<dbReference type="UniPathway" id="UPA00077">
    <property type="reaction ID" value="UER00158"/>
</dbReference>
<dbReference type="RefSeq" id="WP_008220954.1">
    <property type="nucleotide sequence ID" value="NZ_BAFK01000008.1"/>
</dbReference>
<comment type="function">
    <text evidence="7 8">Key enzyme in folate metabolism. Catalyzes an essential reaction for de novo glycine and purine synthesis, and for DNA precursor synthesis.</text>
</comment>
<evidence type="ECO:0000313" key="11">
    <source>
        <dbReference type="EMBL" id="GAB58870.1"/>
    </source>
</evidence>
<dbReference type="Pfam" id="PF00186">
    <property type="entry name" value="DHFR_1"/>
    <property type="match status" value="1"/>
</dbReference>